<evidence type="ECO:0000256" key="5">
    <source>
        <dbReference type="ARBA" id="ARBA00023136"/>
    </source>
</evidence>
<gene>
    <name evidence="7" type="ORF">CSSPJE1EN1_LOCUS16017</name>
</gene>
<feature type="transmembrane region" description="Helical" evidence="6">
    <location>
        <begin position="272"/>
        <end position="293"/>
    </location>
</feature>
<feature type="transmembrane region" description="Helical" evidence="6">
    <location>
        <begin position="461"/>
        <end position="490"/>
    </location>
</feature>
<dbReference type="Proteomes" id="UP001497444">
    <property type="component" value="Chromosome 3"/>
</dbReference>
<organism evidence="7 8">
    <name type="scientific">Sphagnum jensenii</name>
    <dbReference type="NCBI Taxonomy" id="128206"/>
    <lineage>
        <taxon>Eukaryota</taxon>
        <taxon>Viridiplantae</taxon>
        <taxon>Streptophyta</taxon>
        <taxon>Embryophyta</taxon>
        <taxon>Bryophyta</taxon>
        <taxon>Sphagnophytina</taxon>
        <taxon>Sphagnopsida</taxon>
        <taxon>Sphagnales</taxon>
        <taxon>Sphagnaceae</taxon>
        <taxon>Sphagnum</taxon>
    </lineage>
</organism>
<feature type="transmembrane region" description="Helical" evidence="6">
    <location>
        <begin position="408"/>
        <end position="432"/>
    </location>
</feature>
<keyword evidence="8" id="KW-1185">Reference proteome</keyword>
<evidence type="ECO:0008006" key="9">
    <source>
        <dbReference type="Google" id="ProtNLM"/>
    </source>
</evidence>
<dbReference type="PANTHER" id="PTHR14255">
    <property type="entry name" value="CEREBLON"/>
    <property type="match status" value="1"/>
</dbReference>
<keyword evidence="5 6" id="KW-0472">Membrane</keyword>
<evidence type="ECO:0000256" key="6">
    <source>
        <dbReference type="SAM" id="Phobius"/>
    </source>
</evidence>
<comment type="subcellular location">
    <subcellularLocation>
        <location evidence="1">Membrane</location>
        <topology evidence="1">Multi-pass membrane protein</topology>
    </subcellularLocation>
</comment>
<feature type="transmembrane region" description="Helical" evidence="6">
    <location>
        <begin position="200"/>
        <end position="222"/>
    </location>
</feature>
<evidence type="ECO:0000256" key="1">
    <source>
        <dbReference type="ARBA" id="ARBA00004141"/>
    </source>
</evidence>
<evidence type="ECO:0000256" key="3">
    <source>
        <dbReference type="ARBA" id="ARBA00022692"/>
    </source>
</evidence>
<dbReference type="InterPro" id="IPR002781">
    <property type="entry name" value="TM_pro_TauE-like"/>
</dbReference>
<evidence type="ECO:0000256" key="4">
    <source>
        <dbReference type="ARBA" id="ARBA00022989"/>
    </source>
</evidence>
<accession>A0ABP0WVZ4</accession>
<dbReference type="PANTHER" id="PTHR14255:SF1">
    <property type="entry name" value="SULFITE EXPORTER TAUE_SAFE FAMILY PROTEIN 3"/>
    <property type="match status" value="1"/>
</dbReference>
<keyword evidence="4 6" id="KW-1133">Transmembrane helix</keyword>
<name>A0ABP0WVZ4_9BRYO</name>
<reference evidence="7" key="1">
    <citation type="submission" date="2024-02" db="EMBL/GenBank/DDBJ databases">
        <authorList>
            <consortium name="ELIXIR-Norway"/>
            <consortium name="Elixir Norway"/>
        </authorList>
    </citation>
    <scope>NUCLEOTIDE SEQUENCE</scope>
</reference>
<evidence type="ECO:0000256" key="2">
    <source>
        <dbReference type="ARBA" id="ARBA00009142"/>
    </source>
</evidence>
<dbReference type="Pfam" id="PF01925">
    <property type="entry name" value="TauE"/>
    <property type="match status" value="2"/>
</dbReference>
<keyword evidence="3 6" id="KW-0812">Transmembrane</keyword>
<feature type="transmembrane region" description="Helical" evidence="6">
    <location>
        <begin position="384"/>
        <end position="402"/>
    </location>
</feature>
<proteinExistence type="inferred from homology"/>
<sequence length="604" mass="64870">MVVILPVIASPGGGGGGGGGGAACCCCRCYTLALLLVILLYASSFVVVVSGTSVEEFNRTSSPAYEELPSAAGGVDAKFEELRGLRGDGGLSADAAVLADGFISSAVDHHRHHAELDVPQNNMVSYTHDVNNGGDEADGDGSVKTKLLQVIGSIAARFTRRDDLDPDPDYRKKWPASRCNCVGSCQLQYVQEKFEPSWRLAIGTFLGFMGAAFGSVGGVGGGGFYLPILSLVIGFDTKTTTALSKSMIMGAAFAAVLYNLKMSHPTWRNQPVIDYNIALLFQPMLLLGISIGVTFNIMFADWMVTLLLILLFTSIVISALRKAICMWNAETQFAKVSLSRMKSSNRLRSLEKSSIFQESYFFTYSRFGSCPTLQNNVQWKSMGLLFLVWLVFLILQILKNGVATCSVWYWVVNCAQIPVALGVTGFQALCLYRTSQIASQTNSEVDLDYTLTDLNWGVGKLVIYAGSAVGTGTMGGLLGVGGGTIIGPFLLELGLPPEVSSATATFVMLFSASMSVVEYSLLGRLPRDQAIFLTTIAAIGALWGQSMVRQVIRASGKTSIIIFVLAICIAFSAVVLGLQGLIKVYGEWQTGAYMGFEDLCIYYS</sequence>
<feature type="transmembrane region" description="Helical" evidence="6">
    <location>
        <begin position="530"/>
        <end position="548"/>
    </location>
</feature>
<protein>
    <recommendedName>
        <fullName evidence="9">Sulfite exporter TauE/SafE family protein</fullName>
    </recommendedName>
</protein>
<evidence type="ECO:0000313" key="8">
    <source>
        <dbReference type="Proteomes" id="UP001497444"/>
    </source>
</evidence>
<comment type="similarity">
    <text evidence="2">Belongs to the 4-toluene sulfonate uptake permease (TSUP) (TC 2.A.102) family.</text>
</comment>
<feature type="transmembrane region" description="Helical" evidence="6">
    <location>
        <begin position="32"/>
        <end position="54"/>
    </location>
</feature>
<feature type="transmembrane region" description="Helical" evidence="6">
    <location>
        <begin position="502"/>
        <end position="523"/>
    </location>
</feature>
<feature type="transmembrane region" description="Helical" evidence="6">
    <location>
        <begin position="299"/>
        <end position="320"/>
    </location>
</feature>
<dbReference type="EMBL" id="OZ020098">
    <property type="protein sequence ID" value="CAK9270539.1"/>
    <property type="molecule type" value="Genomic_DNA"/>
</dbReference>
<feature type="transmembrane region" description="Helical" evidence="6">
    <location>
        <begin position="560"/>
        <end position="582"/>
    </location>
</feature>
<feature type="transmembrane region" description="Helical" evidence="6">
    <location>
        <begin position="242"/>
        <end position="260"/>
    </location>
</feature>
<evidence type="ECO:0000313" key="7">
    <source>
        <dbReference type="EMBL" id="CAK9270539.1"/>
    </source>
</evidence>